<evidence type="ECO:0000313" key="2">
    <source>
        <dbReference type="EMBL" id="CAD7426870.1"/>
    </source>
</evidence>
<sequence>MASLLNIAAKGYDVLCLGIADDESVLVHRGHVWHGAHVWDPKSHVQSISAAAGSPQTVASSCSNYCSKSTEWGQSSINITYPIPLILQSTSRNKHPTTQTTREQLPRLSQVPHLATRDRHHHYHDQSAQLQETRRRWQPVKVDRSFPLLTREYSPHNFELNNVGFNGSINLTDFLFVLLPFVTSYTKYQWVNTHQPGGPALGRPTHGTKHYRRPPLSDEIMNRLSDAPKPTDSKDRTRVQPAEERREFRVRPRVASGRFYIVLGPTRSFDCYVLPPSNSFDPTSTLGTISCIYTATPGT</sequence>
<reference evidence="2" key="1">
    <citation type="submission" date="2020-11" db="EMBL/GenBank/DDBJ databases">
        <authorList>
            <person name="Tran Van P."/>
        </authorList>
    </citation>
    <scope>NUCLEOTIDE SEQUENCE</scope>
</reference>
<feature type="region of interest" description="Disordered" evidence="1">
    <location>
        <begin position="196"/>
        <end position="247"/>
    </location>
</feature>
<dbReference type="AlphaFoldDB" id="A0A7R9HL56"/>
<name>A0A7R9HL56_9NEOP</name>
<evidence type="ECO:0000256" key="1">
    <source>
        <dbReference type="SAM" id="MobiDB-lite"/>
    </source>
</evidence>
<protein>
    <submittedName>
        <fullName evidence="2">Uncharacterized protein</fullName>
    </submittedName>
</protein>
<accession>A0A7R9HL56</accession>
<organism evidence="2">
    <name type="scientific">Timema monikensis</name>
    <dbReference type="NCBI Taxonomy" id="170555"/>
    <lineage>
        <taxon>Eukaryota</taxon>
        <taxon>Metazoa</taxon>
        <taxon>Ecdysozoa</taxon>
        <taxon>Arthropoda</taxon>
        <taxon>Hexapoda</taxon>
        <taxon>Insecta</taxon>
        <taxon>Pterygota</taxon>
        <taxon>Neoptera</taxon>
        <taxon>Polyneoptera</taxon>
        <taxon>Phasmatodea</taxon>
        <taxon>Timematodea</taxon>
        <taxon>Timematoidea</taxon>
        <taxon>Timematidae</taxon>
        <taxon>Timema</taxon>
    </lineage>
</organism>
<dbReference type="EMBL" id="OB793294">
    <property type="protein sequence ID" value="CAD7426870.1"/>
    <property type="molecule type" value="Genomic_DNA"/>
</dbReference>
<proteinExistence type="predicted"/>
<feature type="compositionally biased region" description="Basic and acidic residues" evidence="1">
    <location>
        <begin position="229"/>
        <end position="247"/>
    </location>
</feature>
<gene>
    <name evidence="2" type="ORF">TMSB3V08_LOCUS3738</name>
</gene>